<protein>
    <recommendedName>
        <fullName evidence="5">GerMN domain-containing protein</fullName>
    </recommendedName>
</protein>
<dbReference type="AlphaFoldDB" id="A0AA46YLE0"/>
<sequence length="245" mass="25981">MDSNDNDLIARLRREKIEPDRPIKPAPLAQIRSTRRRGIGVRLAVTAAAAATLAVIAGTVVLVQQNDNDPTPAAPSPSPTSTNEPGTDEPGPTAGQNRPCVTDQPEAGAGETVVKVYFICQKTTLPVAAYRVVGGAPDQQVRAVLEAYFAGLTKKEHRAGLIAPIGRSLADVRSEITIDGSTVEMSFADLGSLQAMEPTQRDFFIDSLAKTVRDLDGIRSLELALNGDCAQFWSTAAGSKCMPIS</sequence>
<accession>A0AA46YLE0</accession>
<gene>
    <name evidence="3" type="ORF">L0C25_05465</name>
</gene>
<organism evidence="3 4">
    <name type="scientific">Solicola gregarius</name>
    <dbReference type="NCBI Taxonomy" id="2908642"/>
    <lineage>
        <taxon>Bacteria</taxon>
        <taxon>Bacillati</taxon>
        <taxon>Actinomycetota</taxon>
        <taxon>Actinomycetes</taxon>
        <taxon>Propionibacteriales</taxon>
        <taxon>Nocardioidaceae</taxon>
        <taxon>Solicola</taxon>
    </lineage>
</organism>
<feature type="region of interest" description="Disordered" evidence="1">
    <location>
        <begin position="66"/>
        <end position="106"/>
    </location>
</feature>
<keyword evidence="2" id="KW-0812">Transmembrane</keyword>
<name>A0AA46YLE0_9ACTN</name>
<keyword evidence="2" id="KW-0472">Membrane</keyword>
<keyword evidence="4" id="KW-1185">Reference proteome</keyword>
<dbReference type="RefSeq" id="WP_271635429.1">
    <property type="nucleotide sequence ID" value="NZ_CP094970.1"/>
</dbReference>
<reference evidence="3" key="1">
    <citation type="submission" date="2022-01" db="EMBL/GenBank/DDBJ databases">
        <title>Nocardioidaceae gen. sp. A5X3R13.</title>
        <authorList>
            <person name="Lopez Marin M.A."/>
            <person name="Uhlik O."/>
        </authorList>
    </citation>
    <scope>NUCLEOTIDE SEQUENCE</scope>
    <source>
        <strain evidence="3">A5X3R13</strain>
    </source>
</reference>
<dbReference type="KEGG" id="sgrg:L0C25_05465"/>
<proteinExistence type="predicted"/>
<evidence type="ECO:0000313" key="4">
    <source>
        <dbReference type="Proteomes" id="UP001164390"/>
    </source>
</evidence>
<evidence type="ECO:0008006" key="5">
    <source>
        <dbReference type="Google" id="ProtNLM"/>
    </source>
</evidence>
<evidence type="ECO:0000256" key="2">
    <source>
        <dbReference type="SAM" id="Phobius"/>
    </source>
</evidence>
<feature type="transmembrane region" description="Helical" evidence="2">
    <location>
        <begin position="39"/>
        <end position="63"/>
    </location>
</feature>
<dbReference type="Proteomes" id="UP001164390">
    <property type="component" value="Chromosome"/>
</dbReference>
<keyword evidence="2" id="KW-1133">Transmembrane helix</keyword>
<evidence type="ECO:0000256" key="1">
    <source>
        <dbReference type="SAM" id="MobiDB-lite"/>
    </source>
</evidence>
<evidence type="ECO:0000313" key="3">
    <source>
        <dbReference type="EMBL" id="UYM06522.1"/>
    </source>
</evidence>
<dbReference type="EMBL" id="CP094970">
    <property type="protein sequence ID" value="UYM06522.1"/>
    <property type="molecule type" value="Genomic_DNA"/>
</dbReference>